<dbReference type="InterPro" id="IPR029063">
    <property type="entry name" value="SAM-dependent_MTases_sf"/>
</dbReference>
<gene>
    <name evidence="1" type="ORF">NA56DRAFT_25888</name>
</gene>
<evidence type="ECO:0000313" key="2">
    <source>
        <dbReference type="Proteomes" id="UP000235672"/>
    </source>
</evidence>
<dbReference type="EMBL" id="KZ613473">
    <property type="protein sequence ID" value="PMD24075.1"/>
    <property type="molecule type" value="Genomic_DNA"/>
</dbReference>
<dbReference type="InterPro" id="IPR019410">
    <property type="entry name" value="Methyltransf_16"/>
</dbReference>
<reference evidence="1 2" key="1">
    <citation type="submission" date="2016-05" db="EMBL/GenBank/DDBJ databases">
        <title>A degradative enzymes factory behind the ericoid mycorrhizal symbiosis.</title>
        <authorList>
            <consortium name="DOE Joint Genome Institute"/>
            <person name="Martino E."/>
            <person name="Morin E."/>
            <person name="Grelet G."/>
            <person name="Kuo A."/>
            <person name="Kohler A."/>
            <person name="Daghino S."/>
            <person name="Barry K."/>
            <person name="Choi C."/>
            <person name="Cichocki N."/>
            <person name="Clum A."/>
            <person name="Copeland A."/>
            <person name="Hainaut M."/>
            <person name="Haridas S."/>
            <person name="Labutti K."/>
            <person name="Lindquist E."/>
            <person name="Lipzen A."/>
            <person name="Khouja H.-R."/>
            <person name="Murat C."/>
            <person name="Ohm R."/>
            <person name="Olson A."/>
            <person name="Spatafora J."/>
            <person name="Veneault-Fourrey C."/>
            <person name="Henrissat B."/>
            <person name="Grigoriev I."/>
            <person name="Martin F."/>
            <person name="Perotto S."/>
        </authorList>
    </citation>
    <scope>NUCLEOTIDE SEQUENCE [LARGE SCALE GENOMIC DNA]</scope>
    <source>
        <strain evidence="1 2">UAMH 7357</strain>
    </source>
</reference>
<name>A0A2J6QCU6_9HELO</name>
<dbReference type="AlphaFoldDB" id="A0A2J6QCU6"/>
<dbReference type="GO" id="GO:0008757">
    <property type="term" value="F:S-adenosylmethionine-dependent methyltransferase activity"/>
    <property type="evidence" value="ECO:0007669"/>
    <property type="project" value="UniProtKB-ARBA"/>
</dbReference>
<dbReference type="PANTHER" id="PTHR14614:SF104">
    <property type="entry name" value="N-METHYLTRANSFERASE, PUTATIVE (AFU_ORTHOLOGUE AFUA_1G17750)-RELATED"/>
    <property type="match status" value="1"/>
</dbReference>
<dbReference type="OrthoDB" id="407325at2759"/>
<protein>
    <recommendedName>
        <fullName evidence="3">Nicotinamide N-methyltransferase</fullName>
    </recommendedName>
</protein>
<dbReference type="SUPFAM" id="SSF53335">
    <property type="entry name" value="S-adenosyl-L-methionine-dependent methyltransferases"/>
    <property type="match status" value="1"/>
</dbReference>
<dbReference type="Gene3D" id="3.40.50.150">
    <property type="entry name" value="Vaccinia Virus protein VP39"/>
    <property type="match status" value="1"/>
</dbReference>
<dbReference type="PANTHER" id="PTHR14614">
    <property type="entry name" value="HEPATOCELLULAR CARCINOMA-ASSOCIATED ANTIGEN"/>
    <property type="match status" value="1"/>
</dbReference>
<sequence>MKQCRRGQAVRPGSKYFVYTSFKIRLSGPDTNDPEDILSSSLGVIFPDDITNQHGDKENSVIYLSPSFGPLTLTLADPQGEDSRKLFSHFLWNAGLQLAEFIEEGDVQGRDWSVQGERVLELGAGTGLAGIVAGLKGAREVVVSDYPAAEVLGNIRDNVERNVRSRKDRIGVGEVRVEGHEWGVLDDAFSRENREGFGRILVADCLWMPWQHLNLLKSIRWFMKADGRAWVVAGFHTGRAKMRGFYEECALREVELEIEKIWERNADGVEREWVVDRGIEDVTERKRWLVIGILRRRDR</sequence>
<dbReference type="GO" id="GO:0005737">
    <property type="term" value="C:cytoplasm"/>
    <property type="evidence" value="ECO:0007669"/>
    <property type="project" value="TreeGrafter"/>
</dbReference>
<dbReference type="Pfam" id="PF10294">
    <property type="entry name" value="Methyltransf_16"/>
    <property type="match status" value="1"/>
</dbReference>
<proteinExistence type="predicted"/>
<organism evidence="1 2">
    <name type="scientific">Hyaloscypha hepaticicola</name>
    <dbReference type="NCBI Taxonomy" id="2082293"/>
    <lineage>
        <taxon>Eukaryota</taxon>
        <taxon>Fungi</taxon>
        <taxon>Dikarya</taxon>
        <taxon>Ascomycota</taxon>
        <taxon>Pezizomycotina</taxon>
        <taxon>Leotiomycetes</taxon>
        <taxon>Helotiales</taxon>
        <taxon>Hyaloscyphaceae</taxon>
        <taxon>Hyaloscypha</taxon>
    </lineage>
</organism>
<dbReference type="Proteomes" id="UP000235672">
    <property type="component" value="Unassembled WGS sequence"/>
</dbReference>
<evidence type="ECO:0008006" key="3">
    <source>
        <dbReference type="Google" id="ProtNLM"/>
    </source>
</evidence>
<accession>A0A2J6QCU6</accession>
<evidence type="ECO:0000313" key="1">
    <source>
        <dbReference type="EMBL" id="PMD24075.1"/>
    </source>
</evidence>
<keyword evidence="2" id="KW-1185">Reference proteome</keyword>